<gene>
    <name evidence="1" type="ORF">CK203_075409</name>
</gene>
<organism evidence="1 2">
    <name type="scientific">Vitis vinifera</name>
    <name type="common">Grape</name>
    <dbReference type="NCBI Taxonomy" id="29760"/>
    <lineage>
        <taxon>Eukaryota</taxon>
        <taxon>Viridiplantae</taxon>
        <taxon>Streptophyta</taxon>
        <taxon>Embryophyta</taxon>
        <taxon>Tracheophyta</taxon>
        <taxon>Spermatophyta</taxon>
        <taxon>Magnoliopsida</taxon>
        <taxon>eudicotyledons</taxon>
        <taxon>Gunneridae</taxon>
        <taxon>Pentapetalae</taxon>
        <taxon>rosids</taxon>
        <taxon>Vitales</taxon>
        <taxon>Vitaceae</taxon>
        <taxon>Viteae</taxon>
        <taxon>Vitis</taxon>
    </lineage>
</organism>
<name>A0A438EUE5_VITVI</name>
<accession>A0A438EUE5</accession>
<dbReference type="AlphaFoldDB" id="A0A438EUE5"/>
<evidence type="ECO:0000313" key="2">
    <source>
        <dbReference type="Proteomes" id="UP000288805"/>
    </source>
</evidence>
<dbReference type="EMBL" id="QGNW01001184">
    <property type="protein sequence ID" value="RVW51313.1"/>
    <property type="molecule type" value="Genomic_DNA"/>
</dbReference>
<protein>
    <submittedName>
        <fullName evidence="1">Uncharacterized protein</fullName>
    </submittedName>
</protein>
<proteinExistence type="predicted"/>
<comment type="caution">
    <text evidence="1">The sequence shown here is derived from an EMBL/GenBank/DDBJ whole genome shotgun (WGS) entry which is preliminary data.</text>
</comment>
<dbReference type="Proteomes" id="UP000288805">
    <property type="component" value="Unassembled WGS sequence"/>
</dbReference>
<sequence>MEDLNSLATALEIEVANRENKFLYSLEKSSASCSLAQSSAIDHMTHSSTRFTTHNLCSRHQKIKVADGTLTTIVG</sequence>
<evidence type="ECO:0000313" key="1">
    <source>
        <dbReference type="EMBL" id="RVW51313.1"/>
    </source>
</evidence>
<reference evidence="1 2" key="1">
    <citation type="journal article" date="2018" name="PLoS Genet.">
        <title>Population sequencing reveals clonal diversity and ancestral inbreeding in the grapevine cultivar Chardonnay.</title>
        <authorList>
            <person name="Roach M.J."/>
            <person name="Johnson D.L."/>
            <person name="Bohlmann J."/>
            <person name="van Vuuren H.J."/>
            <person name="Jones S.J."/>
            <person name="Pretorius I.S."/>
            <person name="Schmidt S.A."/>
            <person name="Borneman A.R."/>
        </authorList>
    </citation>
    <scope>NUCLEOTIDE SEQUENCE [LARGE SCALE GENOMIC DNA]</scope>
    <source>
        <strain evidence="2">cv. Chardonnay</strain>
        <tissue evidence="1">Leaf</tissue>
    </source>
</reference>